<organism evidence="2 3">
    <name type="scientific">Pseudomonas nitroreducens</name>
    <dbReference type="NCBI Taxonomy" id="46680"/>
    <lineage>
        <taxon>Bacteria</taxon>
        <taxon>Pseudomonadati</taxon>
        <taxon>Pseudomonadota</taxon>
        <taxon>Gammaproteobacteria</taxon>
        <taxon>Pseudomonadales</taxon>
        <taxon>Pseudomonadaceae</taxon>
        <taxon>Pseudomonas</taxon>
    </lineage>
</organism>
<dbReference type="InterPro" id="IPR010727">
    <property type="entry name" value="DUF1302"/>
</dbReference>
<dbReference type="KEGG" id="pnt:G5B91_06775"/>
<reference evidence="2 3" key="1">
    <citation type="submission" date="2020-02" db="EMBL/GenBank/DDBJ databases">
        <title>Integrative conjugative elements (ICEs) and plasmids drive adaptation of Pseudomonas nitroreducens strain HBP1 to wastewater environment.</title>
        <authorList>
            <person name="Sentchilo V."/>
            <person name="Carraro N."/>
            <person name="Bertelli C."/>
            <person name="van der Meer J.R."/>
        </authorList>
    </citation>
    <scope>NUCLEOTIDE SEQUENCE [LARGE SCALE GENOMIC DNA]</scope>
    <source>
        <strain evidence="2 3">HBP1</strain>
    </source>
</reference>
<accession>A0A6G6IS69</accession>
<name>A0A6G6IS69_PSENT</name>
<dbReference type="RefSeq" id="WP_079767514.1">
    <property type="nucleotide sequence ID" value="NZ_CP049140.1"/>
</dbReference>
<gene>
    <name evidence="2" type="ORF">G5B91_06775</name>
</gene>
<protein>
    <submittedName>
        <fullName evidence="2">DUF1302 domain-containing protein</fullName>
    </submittedName>
</protein>
<evidence type="ECO:0000313" key="2">
    <source>
        <dbReference type="EMBL" id="QIE85985.1"/>
    </source>
</evidence>
<dbReference type="Pfam" id="PF06980">
    <property type="entry name" value="DUF1302"/>
    <property type="match status" value="1"/>
</dbReference>
<evidence type="ECO:0000313" key="3">
    <source>
        <dbReference type="Proteomes" id="UP000501063"/>
    </source>
</evidence>
<sequence length="106" mass="12176">MNQKTIKPQWALVVLSILSGTGTAYAIEIDVGNPDVKVHWDNTVKYNYANRLERQDRRILNSPNFDDGNRNFDKGTVSNRIDILTRQSNSTSQTFTKTIKFNSLWI</sequence>
<dbReference type="Proteomes" id="UP000501063">
    <property type="component" value="Chromosome"/>
</dbReference>
<feature type="chain" id="PRO_5026052477" evidence="1">
    <location>
        <begin position="27"/>
        <end position="106"/>
    </location>
</feature>
<dbReference type="EMBL" id="CP049140">
    <property type="protein sequence ID" value="QIE85985.1"/>
    <property type="molecule type" value="Genomic_DNA"/>
</dbReference>
<evidence type="ECO:0000256" key="1">
    <source>
        <dbReference type="SAM" id="SignalP"/>
    </source>
</evidence>
<feature type="signal peptide" evidence="1">
    <location>
        <begin position="1"/>
        <end position="26"/>
    </location>
</feature>
<keyword evidence="1" id="KW-0732">Signal</keyword>
<dbReference type="AlphaFoldDB" id="A0A6G6IS69"/>
<proteinExistence type="predicted"/>